<dbReference type="EMBL" id="GFAA01002567">
    <property type="protein sequence ID" value="JAU00868.1"/>
    <property type="molecule type" value="mRNA"/>
</dbReference>
<accession>A0A1E1XNG2</accession>
<reference evidence="4" key="1">
    <citation type="submission" date="2016-09" db="EMBL/GenBank/DDBJ databases">
        <authorList>
            <person name="Capua I."/>
            <person name="De Benedictis P."/>
            <person name="Joannis T."/>
            <person name="Lombin L.H."/>
            <person name="Cattoli G."/>
        </authorList>
    </citation>
    <scope>NUCLEOTIDE SEQUENCE</scope>
</reference>
<feature type="domain" description="MAM" evidence="3">
    <location>
        <begin position="231"/>
        <end position="391"/>
    </location>
</feature>
<proteinExistence type="evidence at transcript level"/>
<dbReference type="PROSITE" id="PS50060">
    <property type="entry name" value="MAM_2"/>
    <property type="match status" value="17"/>
</dbReference>
<feature type="domain" description="MAM" evidence="3">
    <location>
        <begin position="2588"/>
        <end position="2756"/>
    </location>
</feature>
<dbReference type="SMART" id="SM00192">
    <property type="entry name" value="LDLa"/>
    <property type="match status" value="5"/>
</dbReference>
<feature type="domain" description="MAM" evidence="3">
    <location>
        <begin position="2257"/>
        <end position="2420"/>
    </location>
</feature>
<dbReference type="SMART" id="SM00137">
    <property type="entry name" value="MAM"/>
    <property type="match status" value="16"/>
</dbReference>
<feature type="non-terminal residue" evidence="4">
    <location>
        <position position="3085"/>
    </location>
</feature>
<dbReference type="Gene3D" id="4.10.400.10">
    <property type="entry name" value="Low-density Lipoprotein Receptor"/>
    <property type="match status" value="4"/>
</dbReference>
<dbReference type="PANTHER" id="PTHR23282">
    <property type="entry name" value="APICAL ENDOSOMAL GLYCOPROTEIN PRECURSOR"/>
    <property type="match status" value="1"/>
</dbReference>
<dbReference type="SUPFAM" id="SSF49899">
    <property type="entry name" value="Concanavalin A-like lectins/glucanases"/>
    <property type="match status" value="17"/>
</dbReference>
<evidence type="ECO:0000313" key="4">
    <source>
        <dbReference type="EMBL" id="JAU00868.1"/>
    </source>
</evidence>
<dbReference type="CDD" id="cd06263">
    <property type="entry name" value="MAM"/>
    <property type="match status" value="12"/>
</dbReference>
<dbReference type="PROSITE" id="PS01209">
    <property type="entry name" value="LDLRA_1"/>
    <property type="match status" value="1"/>
</dbReference>
<feature type="domain" description="MAM" evidence="3">
    <location>
        <begin position="17"/>
        <end position="185"/>
    </location>
</feature>
<feature type="non-terminal residue" evidence="4">
    <location>
        <position position="1"/>
    </location>
</feature>
<dbReference type="SUPFAM" id="SSF57424">
    <property type="entry name" value="LDL receptor-like module"/>
    <property type="match status" value="4"/>
</dbReference>
<dbReference type="GO" id="GO:0016020">
    <property type="term" value="C:membrane"/>
    <property type="evidence" value="ECO:0007669"/>
    <property type="project" value="InterPro"/>
</dbReference>
<dbReference type="InterPro" id="IPR002172">
    <property type="entry name" value="LDrepeatLR_classA_rpt"/>
</dbReference>
<dbReference type="Pfam" id="PF00629">
    <property type="entry name" value="MAM"/>
    <property type="match status" value="17"/>
</dbReference>
<evidence type="ECO:0000256" key="1">
    <source>
        <dbReference type="ARBA" id="ARBA00023157"/>
    </source>
</evidence>
<feature type="domain" description="MAM" evidence="3">
    <location>
        <begin position="2946"/>
        <end position="3085"/>
    </location>
</feature>
<feature type="domain" description="MAM" evidence="3">
    <location>
        <begin position="1663"/>
        <end position="1822"/>
    </location>
</feature>
<sequence length="3085" mass="340465">CNFIADCSDYSDEMNCGACTFENSTCGWSVEGRGLLRSDDFSWQRQKAATAVGGPLRDHTTSSSHGHYLLLRAQQRIEGMTVIGEASSPVLHNTGHLCVVKFWFNYRASNDTHVFMLELHVNGFRIVAWDSWELAENPSEGKWNEGQFLLGRYRSPVQIYLRGYEAPTDDSYTAIDDISFEGCDMPVPSVEQNPGMFTCKNKVSVIMEHLCDYTDHCGDFSDEEDCEDFKFRCSFDSSFCDWTPAVSTRGGGWTRSKPFKYLTRGPTRDHTSGGKDGSFLYLKSEAKSLSASLLGPVFNATTVCVMRFYFVMKASTNAVLSVKTRSTADGEFKEVWRSDQPTEFRHFTEAFVAFREPSDFQVSIEGSLEGDRDVQGYLAIDDVTFLNSCHAASGPLPKSSPETSTPAPTNCTHGHFACLSGDRCIPESQLCDFLKQCPDGSDESHCGACDFSTDLCGLEGAHSQSQPRWSRVSALMVANNRARFPSLPREDSGHNERGFYVTYLTTDGAVPKTDRNTALMTPPLGAMGHACRLTFYSFLPKQTKTLHLSAAIVERSRDQKTNLIKKSVLLARGDEDQAAWKMQAVNIGNRLSGARIYYSGSENVSIDDIEYHHCHPDDAREDSVNCTFEEKDGCGWYPENVADSGDWKVISGQPFFAVADHTTGHGMYLALENFEGTTVVAHMVSARLNATGEAGRCFRMWYHMPGDRNSRFNLRLFNVSNTDSNLWTRSGHQGDTWMEAAINIKVTDAPFQLLLEGELPSYSPSFIGVDDISFDERPCPPTLTCNFEEGPCDWTLEGWKLDTGGSFKAVPTDHTTGTSTGNFARLEGRKGRILSARHDLSVAERRCFRFWHFFTGQREQTLSVYKHTAEPAETPQLVWTIHGEDRPPHQWLSGSVNVAVNDSSSLRLELQGENPEGNATALAVDDLLLSGWACPRPGSCSFEDDLCDWRNVAGSSDLAWQRWSGPTPDRSGPAIDHTLGSRHGHFLFLNAERAKDKRVGIIESELLHYSPKSCLQFYYFVDPKGSQAKLTVQYVRRGKVFRRIGVLTGGRPAGWQLFRSLQSWLPAAYNIRISGYPGDDEPVDVAIDDIQVFDRDCPGNMPPDDTPVETRNSTIWDCDFDMDLCSWSQSGNTWIIRSGRTAILTGDGPHTDSKLRTLEGKYAYFSPQPSSPSVMLTSAPLVPSRSDYCVQFWYFLYSLAPTHLVVGLINEVSSSIDQVSWTQQRGFDRIWRRGSFIVPSGDAAGKRLAVTVQQRHLGLVEVALDQMRVAPSGTCRHPAGTLCDFEGDGYCGFLVDSSGGGRWRIAGGSSDPVTLSSQYSDHTFGASQGGHFLLLHLSEQKEEQDIPYVASLVLPDQAPMLERCLTVWFFVEGTGVANLNVSVRARDSTESVLQDMLFGAPSTGWRYGSATVRSASWHEVLLTAEVEQGGTVAVGLDDISLSDGSCPEQGHCDFEGPDMCGWENAESGVQRMWARNRGSSPRSLLGPRADHTLGTPDGTYVYLDGRNSTSEGTYTGILKSQPWSRSSAYCFSFWLYMRGTVSGPSTSSLRVIVAYDEHEKEKRDAVAVFTGSQGKRWTRKRVTLKPPAGDFGEFRVLLAGTTGAPGGGDIAVDDVEVIQGACDLSLEVDKFTCHDGITFVNISQVCDFKKDCPGSGDDEQLCGQCDFDVDTCGWYSKGDWKWTIAMDNEHNSSLPMKDQSRGDEHGGYVYSSGRGYLVEAGELFHSPNDTHRLKRSGKDCTLSFWYFASGRSNQLSVHKYALGYDATVWLVEKDGLQVWTKARATIGRSQSEFSLAFEASSGLSIADTFVAIDTISFENCALPAPSSKNCSESKHFLCPETKVCISKSRLCNHVDDCGDGSDEGLDVCQNYTSCSYEPRSDPCAWKAASADSERKSLAWRVSYVPYRKGDPNTGPYTDHTIGGLGAGRVLLLRPLRRDDLNSSAFYRSPNYVASNEECSLTFHYYLHGQDVGGIALFAQYENYTEKPQWEKLFEVKGQRGQRWILARAVVHGDKPFRFVIEGSLGAGYASDIAIDDISVSPGCISYNDTLPNPTPPPMPKCKASQYACRNGRCIPNQLVCDFEEDCEDGSDEEMCGPCNFENGSCGWTDASSGKVTWQVMQARYLEGPKIDHTTQSAAGHVLALNNDDNFASTAVVLSPLLPPSSSRCSMSFWYYYSEVFNAAAMDVRYFLLEKYSVKLVEVAPANAWRKLVVNIPRRETRDARIAFYANVTELYRMRSIGIDDISFMNCRPSSLLIDCSFDNKTNNNGLCHWKNTGESSNGWQVKFPGPNHDGVGPTADHTSGRGGYALFSADDATQTESLESAETRPSAKNASCLTFWYAMNNGNSLSLVVEAKTMKNLSVKFTRKTAERTGWNFGELPVSLGESYTVTISAIKAKQAATGAFIAMDDIVLTEGPCRRTSFCDFETDFCDWKLAKVGLGVGWRRISPATQTATGPAHDHTLGTSDGHYAVVIPKRQGDKATLSSPVFENTGNRCLRYWFNMAGNSIGALSVYQRLNGSSRIEDLKPVWKRSGGYNGAWRRGHVKLRDLRRFQIVIEAFAEATNAEGSSYIALDDLEFSLEPCEDTVTCNFETDACGWHTDGTSSKFPWIRTTGSTGVNLGGPGIDVTTSSSHGSYLLAEFGNRSELTEKVLLSDYVDVQPQSSYCFSLWYISLNGSESSLLVKSVKDGDENSAETLGNLTQRTTWTKQAITVLTEEEDERSFQIVALPGSKPDLSAPSGVAVDEVDFFHGSCDGGTKPPAKKETSPRYPPHPLDCDFEDDDCAWTNRSTSSRSVWVRKFAEAHGDVELVLPETDHTTKSVYGSFAYLDFTSAAVLQLPFKDDSAILESEFPLHVSGDGACLKFWFFAFGRDVAPLVLQERDAVTRASRLAWANTLSRGPQWNYAQVHLEGEKAVFLGFESSKTPGGHTALDDISVNTGQCPTPPYCDFEADDCGWRVRDGTEQLRWERMSASSSTAGSDHTLGSADGHVFAVNTSSPEAYKGMTVTAFSRTQEAGSSSCVRFWYQLSSGHKLSLGTIEGAMERPAATFTQSALISSGGWHPAQINIKSTSKKPFEYYLRVTLD</sequence>
<feature type="disulfide bond" evidence="2">
    <location>
        <begin position="211"/>
        <end position="226"/>
    </location>
</feature>
<name>A0A1E1XNG2_AMBSC</name>
<feature type="disulfide bond" evidence="2">
    <location>
        <begin position="199"/>
        <end position="217"/>
    </location>
</feature>
<keyword evidence="1 2" id="KW-1015">Disulfide bond</keyword>
<dbReference type="InterPro" id="IPR000998">
    <property type="entry name" value="MAM_dom"/>
</dbReference>
<dbReference type="PROSITE" id="PS50068">
    <property type="entry name" value="LDLRA_2"/>
    <property type="match status" value="4"/>
</dbReference>
<feature type="disulfide bond" evidence="2">
    <location>
        <begin position="2080"/>
        <end position="2095"/>
    </location>
</feature>
<dbReference type="InterPro" id="IPR013320">
    <property type="entry name" value="ConA-like_dom_sf"/>
</dbReference>
<feature type="domain" description="MAM" evidence="3">
    <location>
        <begin position="447"/>
        <end position="616"/>
    </location>
</feature>
<feature type="domain" description="MAM" evidence="3">
    <location>
        <begin position="783"/>
        <end position="936"/>
    </location>
</feature>
<feature type="domain" description="MAM" evidence="3">
    <location>
        <begin position="1872"/>
        <end position="2045"/>
    </location>
</feature>
<dbReference type="InterPro" id="IPR036055">
    <property type="entry name" value="LDL_receptor-like_sf"/>
</dbReference>
<dbReference type="InterPro" id="IPR051560">
    <property type="entry name" value="MAM_domain-containing"/>
</dbReference>
<dbReference type="CDD" id="cd00112">
    <property type="entry name" value="LDLa"/>
    <property type="match status" value="5"/>
</dbReference>
<feature type="domain" description="MAM" evidence="3">
    <location>
        <begin position="2096"/>
        <end position="2252"/>
    </location>
</feature>
<dbReference type="InterPro" id="IPR023415">
    <property type="entry name" value="LDLR_class-A_CS"/>
</dbReference>
<feature type="disulfide bond" evidence="2">
    <location>
        <begin position="431"/>
        <end position="446"/>
    </location>
</feature>
<feature type="disulfide bond" evidence="2">
    <location>
        <begin position="2061"/>
        <end position="2073"/>
    </location>
</feature>
<protein>
    <submittedName>
        <fullName evidence="4">Putative mam domain protein</fullName>
    </submittedName>
</protein>
<dbReference type="PRINTS" id="PR00261">
    <property type="entry name" value="LDLRECEPTOR"/>
</dbReference>
<reference evidence="4" key="2">
    <citation type="journal article" date="2017" name="Front. Cell. Infect. Microbiol.">
        <title>Analysis of the Salivary Gland Transcriptome of Unfed and Partially Fed Amblyomma sculptum Ticks and Descriptive Proteome of the Saliva.</title>
        <authorList>
            <person name="Esteves E."/>
            <person name="Maruyama S.R."/>
            <person name="Kawahara R."/>
            <person name="Fujita A."/>
            <person name="Martins L.A."/>
            <person name="Righi A.A."/>
            <person name="Costa F.B."/>
            <person name="Palmisano G."/>
            <person name="Labruna M.B."/>
            <person name="Sa-Nunes A."/>
            <person name="Ribeiro J.M.C."/>
            <person name="Fogaca A.C."/>
        </authorList>
    </citation>
    <scope>NUCLEOTIDE SEQUENCE</scope>
</reference>
<feature type="domain" description="MAM" evidence="3">
    <location>
        <begin position="1116"/>
        <end position="1277"/>
    </location>
</feature>
<evidence type="ECO:0000259" key="3">
    <source>
        <dbReference type="PROSITE" id="PS50060"/>
    </source>
</evidence>
<feature type="domain" description="MAM" evidence="3">
    <location>
        <begin position="1450"/>
        <end position="1624"/>
    </location>
</feature>
<feature type="domain" description="MAM" evidence="3">
    <location>
        <begin position="2775"/>
        <end position="2944"/>
    </location>
</feature>
<dbReference type="Gene3D" id="2.60.120.200">
    <property type="match status" value="17"/>
</dbReference>
<feature type="domain" description="MAM" evidence="3">
    <location>
        <begin position="624"/>
        <end position="781"/>
    </location>
</feature>
<feature type="domain" description="MAM" evidence="3">
    <location>
        <begin position="2422"/>
        <end position="2586"/>
    </location>
</feature>
<organism evidence="4">
    <name type="scientific">Amblyomma sculptum</name>
    <name type="common">Tick</name>
    <dbReference type="NCBI Taxonomy" id="1581419"/>
    <lineage>
        <taxon>Eukaryota</taxon>
        <taxon>Metazoa</taxon>
        <taxon>Ecdysozoa</taxon>
        <taxon>Arthropoda</taxon>
        <taxon>Chelicerata</taxon>
        <taxon>Arachnida</taxon>
        <taxon>Acari</taxon>
        <taxon>Parasitiformes</taxon>
        <taxon>Ixodida</taxon>
        <taxon>Ixodoidea</taxon>
        <taxon>Ixodidae</taxon>
        <taxon>Amblyomminae</taxon>
        <taxon>Amblyomma</taxon>
    </lineage>
</organism>
<feature type="disulfide bond" evidence="2">
    <location>
        <begin position="2068"/>
        <end position="2086"/>
    </location>
</feature>
<feature type="domain" description="MAM" evidence="3">
    <location>
        <begin position="1281"/>
        <end position="1448"/>
    </location>
</feature>
<feature type="domain" description="MAM" evidence="3">
    <location>
        <begin position="938"/>
        <end position="1099"/>
    </location>
</feature>
<dbReference type="Pfam" id="PF00057">
    <property type="entry name" value="Ldl_recept_a"/>
    <property type="match status" value="3"/>
</dbReference>
<evidence type="ECO:0000256" key="2">
    <source>
        <dbReference type="PROSITE-ProRule" id="PRU00124"/>
    </source>
</evidence>
<dbReference type="PANTHER" id="PTHR23282:SF101">
    <property type="entry name" value="MAM DOMAIN-CONTAINING PROTEIN"/>
    <property type="match status" value="1"/>
</dbReference>
<comment type="caution">
    <text evidence="2">Lacks conserved residue(s) required for the propagation of feature annotation.</text>
</comment>